<dbReference type="SUPFAM" id="SSF55729">
    <property type="entry name" value="Acyl-CoA N-acyltransferases (Nat)"/>
    <property type="match status" value="1"/>
</dbReference>
<dbReference type="EMBL" id="JBEDNQ010000016">
    <property type="protein sequence ID" value="MEQ3554685.1"/>
    <property type="molecule type" value="Genomic_DNA"/>
</dbReference>
<dbReference type="InterPro" id="IPR016181">
    <property type="entry name" value="Acyl_CoA_acyltransferase"/>
</dbReference>
<dbReference type="InterPro" id="IPR000182">
    <property type="entry name" value="GNAT_dom"/>
</dbReference>
<organism evidence="4 5">
    <name type="scientific">Pseudonocardia nematodicida</name>
    <dbReference type="NCBI Taxonomy" id="1206997"/>
    <lineage>
        <taxon>Bacteria</taxon>
        <taxon>Bacillati</taxon>
        <taxon>Actinomycetota</taxon>
        <taxon>Actinomycetes</taxon>
        <taxon>Pseudonocardiales</taxon>
        <taxon>Pseudonocardiaceae</taxon>
        <taxon>Pseudonocardia</taxon>
    </lineage>
</organism>
<evidence type="ECO:0000313" key="4">
    <source>
        <dbReference type="EMBL" id="MEQ3554685.1"/>
    </source>
</evidence>
<comment type="caution">
    <text evidence="4">The sequence shown here is derived from an EMBL/GenBank/DDBJ whole genome shotgun (WGS) entry which is preliminary data.</text>
</comment>
<dbReference type="Pfam" id="PF00583">
    <property type="entry name" value="Acetyltransf_1"/>
    <property type="match status" value="1"/>
</dbReference>
<reference evidence="4 5" key="1">
    <citation type="submission" date="2024-03" db="EMBL/GenBank/DDBJ databases">
        <title>Draft genome sequence of Pseudonocardia nematodicida JCM 31783.</title>
        <authorList>
            <person name="Butdee W."/>
            <person name="Duangmal K."/>
        </authorList>
    </citation>
    <scope>NUCLEOTIDE SEQUENCE [LARGE SCALE GENOMIC DNA]</scope>
    <source>
        <strain evidence="4 5">JCM 31783</strain>
    </source>
</reference>
<evidence type="ECO:0000259" key="3">
    <source>
        <dbReference type="PROSITE" id="PS51186"/>
    </source>
</evidence>
<dbReference type="RefSeq" id="WP_349301755.1">
    <property type="nucleotide sequence ID" value="NZ_JBEDNQ010000016.1"/>
</dbReference>
<dbReference type="Proteomes" id="UP001494902">
    <property type="component" value="Unassembled WGS sequence"/>
</dbReference>
<keyword evidence="1" id="KW-0808">Transferase</keyword>
<dbReference type="PROSITE" id="PS51186">
    <property type="entry name" value="GNAT"/>
    <property type="match status" value="1"/>
</dbReference>
<dbReference type="InterPro" id="IPR050832">
    <property type="entry name" value="Bact_Acetyltransf"/>
</dbReference>
<sequence length="187" mass="20328">MRVRRATVDDAGAVAAVHVRSWQVGYRGQLPDDLLDSLEAGQRVPRWTATLEATSWPARGVLVAEDPSGQPAGFASLSPSRDGDQDSATTGEITSFYVAPRTWRHGVGRRLMRSALGELGAHYRRASLWVLSTNAPAIGFYEATGWRADGAVKDDVLAGVPIRDLRYVRDLAREDAGPPAHIDPRAR</sequence>
<name>A0ABV1KJQ1_9PSEU</name>
<feature type="domain" description="N-acetyltransferase" evidence="3">
    <location>
        <begin position="1"/>
        <end position="172"/>
    </location>
</feature>
<evidence type="ECO:0000256" key="2">
    <source>
        <dbReference type="ARBA" id="ARBA00023315"/>
    </source>
</evidence>
<keyword evidence="2" id="KW-0012">Acyltransferase</keyword>
<keyword evidence="5" id="KW-1185">Reference proteome</keyword>
<dbReference type="CDD" id="cd04301">
    <property type="entry name" value="NAT_SF"/>
    <property type="match status" value="1"/>
</dbReference>
<proteinExistence type="predicted"/>
<evidence type="ECO:0000313" key="5">
    <source>
        <dbReference type="Proteomes" id="UP001494902"/>
    </source>
</evidence>
<protein>
    <submittedName>
        <fullName evidence="4">GNAT family N-acetyltransferase</fullName>
    </submittedName>
</protein>
<dbReference type="Gene3D" id="3.40.630.30">
    <property type="match status" value="1"/>
</dbReference>
<accession>A0ABV1KJQ1</accession>
<evidence type="ECO:0000256" key="1">
    <source>
        <dbReference type="ARBA" id="ARBA00022679"/>
    </source>
</evidence>
<gene>
    <name evidence="4" type="ORF">WIS52_29825</name>
</gene>
<dbReference type="PANTHER" id="PTHR43877">
    <property type="entry name" value="AMINOALKYLPHOSPHONATE N-ACETYLTRANSFERASE-RELATED-RELATED"/>
    <property type="match status" value="1"/>
</dbReference>